<dbReference type="InterPro" id="IPR013150">
    <property type="entry name" value="TFIIB_cyclin"/>
</dbReference>
<sequence>MSIKKQVLLKPAPTNATKKNKNEKTIKKLIWNTFAEEIACDDLKKEPVIECVFRLSGEREKCECCTNALFVTDEGFLACTNKTCGIIYTDIIDQGAEWRFYGADDNQSGDPTRCGMPTNPLLKESSIGCKVICPPKSSYEMRKIRRYNEWHSMPYKEKSQHDESQRIMLLANQAGISKCIIDDAMRYHQKLSEAKSFRGLNREGIIAATIYISARLNNCPRTAKEIATIFHLDNTSATKGCKNAMAIINELEQEMDSEEKTSLCNTTPTSFIERYCSKLNINMELTKVCKFIAMRIEKNNLIPENTPHSIAAGIVYFVSQEFNLNVTKKSVNMVSEISEVTINKCHKKLESMKAQLIPQVLLDKYKPTF</sequence>
<evidence type="ECO:0000259" key="3">
    <source>
        <dbReference type="Pfam" id="PF00382"/>
    </source>
</evidence>
<name>A0A6C0IJ07_9ZZZZ</name>
<dbReference type="GO" id="GO:0017025">
    <property type="term" value="F:TBP-class protein binding"/>
    <property type="evidence" value="ECO:0007669"/>
    <property type="project" value="InterPro"/>
</dbReference>
<evidence type="ECO:0000256" key="1">
    <source>
        <dbReference type="ARBA" id="ARBA00023015"/>
    </source>
</evidence>
<dbReference type="GO" id="GO:0097550">
    <property type="term" value="C:transcription preinitiation complex"/>
    <property type="evidence" value="ECO:0007669"/>
    <property type="project" value="TreeGrafter"/>
</dbReference>
<dbReference type="SUPFAM" id="SSF47954">
    <property type="entry name" value="Cyclin-like"/>
    <property type="match status" value="2"/>
</dbReference>
<dbReference type="Gene3D" id="1.10.472.170">
    <property type="match status" value="1"/>
</dbReference>
<dbReference type="InterPro" id="IPR000812">
    <property type="entry name" value="TFIIB"/>
</dbReference>
<dbReference type="PANTHER" id="PTHR11618">
    <property type="entry name" value="TRANSCRIPTION INITIATION FACTOR IIB-RELATED"/>
    <property type="match status" value="1"/>
</dbReference>
<dbReference type="InterPro" id="IPR036915">
    <property type="entry name" value="Cyclin-like_sf"/>
</dbReference>
<feature type="domain" description="Transcription factor TFIIB cyclin-like" evidence="3">
    <location>
        <begin position="157"/>
        <end position="235"/>
    </location>
</feature>
<organism evidence="4">
    <name type="scientific">viral metagenome</name>
    <dbReference type="NCBI Taxonomy" id="1070528"/>
    <lineage>
        <taxon>unclassified sequences</taxon>
        <taxon>metagenomes</taxon>
        <taxon>organismal metagenomes</taxon>
    </lineage>
</organism>
<proteinExistence type="predicted"/>
<keyword evidence="1" id="KW-0805">Transcription regulation</keyword>
<dbReference type="PRINTS" id="PR00685">
    <property type="entry name" value="TIFACTORIIB"/>
</dbReference>
<evidence type="ECO:0000256" key="2">
    <source>
        <dbReference type="ARBA" id="ARBA00023163"/>
    </source>
</evidence>
<reference evidence="4" key="1">
    <citation type="journal article" date="2020" name="Nature">
        <title>Giant virus diversity and host interactions through global metagenomics.</title>
        <authorList>
            <person name="Schulz F."/>
            <person name="Roux S."/>
            <person name="Paez-Espino D."/>
            <person name="Jungbluth S."/>
            <person name="Walsh D.A."/>
            <person name="Denef V.J."/>
            <person name="McMahon K.D."/>
            <person name="Konstantinidis K.T."/>
            <person name="Eloe-Fadrosh E.A."/>
            <person name="Kyrpides N.C."/>
            <person name="Woyke T."/>
        </authorList>
    </citation>
    <scope>NUCLEOTIDE SEQUENCE</scope>
    <source>
        <strain evidence="4">GVMAG-M-3300023184-89</strain>
    </source>
</reference>
<dbReference type="Gene3D" id="1.10.472.10">
    <property type="entry name" value="Cyclin-like"/>
    <property type="match status" value="1"/>
</dbReference>
<dbReference type="GO" id="GO:0005634">
    <property type="term" value="C:nucleus"/>
    <property type="evidence" value="ECO:0007669"/>
    <property type="project" value="TreeGrafter"/>
</dbReference>
<dbReference type="Pfam" id="PF00382">
    <property type="entry name" value="TFIIB"/>
    <property type="match status" value="2"/>
</dbReference>
<dbReference type="GO" id="GO:0070897">
    <property type="term" value="P:transcription preinitiation complex assembly"/>
    <property type="evidence" value="ECO:0007669"/>
    <property type="project" value="InterPro"/>
</dbReference>
<feature type="domain" description="Transcription factor TFIIB cyclin-like" evidence="3">
    <location>
        <begin position="266"/>
        <end position="350"/>
    </location>
</feature>
<dbReference type="PANTHER" id="PTHR11618:SF13">
    <property type="entry name" value="TRANSCRIPTION INITIATION FACTOR IIB"/>
    <property type="match status" value="1"/>
</dbReference>
<dbReference type="EMBL" id="MN740194">
    <property type="protein sequence ID" value="QHT92779.1"/>
    <property type="molecule type" value="Genomic_DNA"/>
</dbReference>
<dbReference type="CDD" id="cd00043">
    <property type="entry name" value="CYCLIN_SF"/>
    <property type="match status" value="1"/>
</dbReference>
<evidence type="ECO:0000313" key="4">
    <source>
        <dbReference type="EMBL" id="QHT92779.1"/>
    </source>
</evidence>
<dbReference type="AlphaFoldDB" id="A0A6C0IJ07"/>
<keyword evidence="2" id="KW-0804">Transcription</keyword>
<protein>
    <recommendedName>
        <fullName evidence="3">Transcription factor TFIIB cyclin-like domain-containing protein</fullName>
    </recommendedName>
</protein>
<accession>A0A6C0IJ07</accession>